<dbReference type="CDD" id="cd07505">
    <property type="entry name" value="HAD_BPGM-like"/>
    <property type="match status" value="1"/>
</dbReference>
<dbReference type="Gene3D" id="3.40.50.1000">
    <property type="entry name" value="HAD superfamily/HAD-like"/>
    <property type="match status" value="1"/>
</dbReference>
<dbReference type="InterPro" id="IPR006439">
    <property type="entry name" value="HAD-SF_hydro_IA"/>
</dbReference>
<sequence>MTRVPEAVLWDMDGTLIDSEKLWDIGLHELAEQLGGRLSQQTRDAVVGSNMENTMLEIFGSLGLEPDPAAMDKAAAWLTERTMELFRLSLPWRPGAREVLESLRDNNVPMALVTSTERALTEVALDSIGRSFFAATICGDEVGGRNKPDPAPYLMAADLLGVPADRCVAIEDSPMGMQSAVAAGCTVLVVPAEVPIAPGERWTVRNSLVGVDAFTLGALSAVELG</sequence>
<protein>
    <submittedName>
        <fullName evidence="1">Haloacid dehalogenase superfamily, subfamily IA, variant 3 with third motif having DD or ED</fullName>
    </submittedName>
</protein>
<dbReference type="EMBL" id="FWXV01000001">
    <property type="protein sequence ID" value="SMC60917.1"/>
    <property type="molecule type" value="Genomic_DNA"/>
</dbReference>
<dbReference type="AlphaFoldDB" id="A0A1Y5X101"/>
<dbReference type="GO" id="GO:0050308">
    <property type="term" value="F:sugar-phosphatase activity"/>
    <property type="evidence" value="ECO:0007669"/>
    <property type="project" value="TreeGrafter"/>
</dbReference>
<dbReference type="Proteomes" id="UP000192674">
    <property type="component" value="Unassembled WGS sequence"/>
</dbReference>
<name>A0A1Y5X101_KIBAR</name>
<dbReference type="InterPro" id="IPR023214">
    <property type="entry name" value="HAD_sf"/>
</dbReference>
<dbReference type="Gene3D" id="1.10.150.240">
    <property type="entry name" value="Putative phosphatase, domain 2"/>
    <property type="match status" value="1"/>
</dbReference>
<dbReference type="PANTHER" id="PTHR43481:SF4">
    <property type="entry name" value="GLYCEROL-1-PHOSPHATE PHOSPHOHYDROLASE 1-RELATED"/>
    <property type="match status" value="1"/>
</dbReference>
<dbReference type="Pfam" id="PF13419">
    <property type="entry name" value="HAD_2"/>
    <property type="match status" value="1"/>
</dbReference>
<proteinExistence type="predicted"/>
<dbReference type="InterPro" id="IPR051806">
    <property type="entry name" value="HAD-like_SPP"/>
</dbReference>
<organism evidence="1 2">
    <name type="scientific">Kibdelosporangium aridum</name>
    <dbReference type="NCBI Taxonomy" id="2030"/>
    <lineage>
        <taxon>Bacteria</taxon>
        <taxon>Bacillati</taxon>
        <taxon>Actinomycetota</taxon>
        <taxon>Actinomycetes</taxon>
        <taxon>Pseudonocardiales</taxon>
        <taxon>Pseudonocardiaceae</taxon>
        <taxon>Kibdelosporangium</taxon>
    </lineage>
</organism>
<dbReference type="InterPro" id="IPR036412">
    <property type="entry name" value="HAD-like_sf"/>
</dbReference>
<dbReference type="SFLD" id="SFLDS00003">
    <property type="entry name" value="Haloacid_Dehalogenase"/>
    <property type="match status" value="1"/>
</dbReference>
<dbReference type="RefSeq" id="WP_143446105.1">
    <property type="nucleotide sequence ID" value="NZ_FWXV01000001.1"/>
</dbReference>
<gene>
    <name evidence="1" type="ORF">SAMN05661093_00891</name>
</gene>
<accession>A0A1Y5X101</accession>
<dbReference type="OrthoDB" id="9797743at2"/>
<dbReference type="SUPFAM" id="SSF56784">
    <property type="entry name" value="HAD-like"/>
    <property type="match status" value="1"/>
</dbReference>
<evidence type="ECO:0000313" key="1">
    <source>
        <dbReference type="EMBL" id="SMC60917.1"/>
    </source>
</evidence>
<evidence type="ECO:0000313" key="2">
    <source>
        <dbReference type="Proteomes" id="UP000192674"/>
    </source>
</evidence>
<dbReference type="PANTHER" id="PTHR43481">
    <property type="entry name" value="FRUCTOSE-1-PHOSPHATE PHOSPHATASE"/>
    <property type="match status" value="1"/>
</dbReference>
<dbReference type="InterPro" id="IPR023198">
    <property type="entry name" value="PGP-like_dom2"/>
</dbReference>
<dbReference type="NCBIfam" id="TIGR01509">
    <property type="entry name" value="HAD-SF-IA-v3"/>
    <property type="match status" value="1"/>
</dbReference>
<keyword evidence="2" id="KW-1185">Reference proteome</keyword>
<dbReference type="InterPro" id="IPR041492">
    <property type="entry name" value="HAD_2"/>
</dbReference>
<dbReference type="SFLD" id="SFLDG01129">
    <property type="entry name" value="C1.5:_HAD__Beta-PGM__Phosphata"/>
    <property type="match status" value="1"/>
</dbReference>
<reference evidence="1 2" key="1">
    <citation type="submission" date="2017-04" db="EMBL/GenBank/DDBJ databases">
        <authorList>
            <person name="Afonso C.L."/>
            <person name="Miller P.J."/>
            <person name="Scott M.A."/>
            <person name="Spackman E."/>
            <person name="Goraichik I."/>
            <person name="Dimitrov K.M."/>
            <person name="Suarez D.L."/>
            <person name="Swayne D.E."/>
        </authorList>
    </citation>
    <scope>NUCLEOTIDE SEQUENCE [LARGE SCALE GENOMIC DNA]</scope>
    <source>
        <strain evidence="1 2">DSM 43828</strain>
    </source>
</reference>